<evidence type="ECO:0000313" key="2">
    <source>
        <dbReference type="Proteomes" id="UP000814033"/>
    </source>
</evidence>
<proteinExistence type="predicted"/>
<gene>
    <name evidence="1" type="ORF">FA95DRAFT_1551690</name>
</gene>
<reference evidence="1" key="2">
    <citation type="journal article" date="2022" name="New Phytol.">
        <title>Evolutionary transition to the ectomycorrhizal habit in the genomes of a hyperdiverse lineage of mushroom-forming fungi.</title>
        <authorList>
            <person name="Looney B."/>
            <person name="Miyauchi S."/>
            <person name="Morin E."/>
            <person name="Drula E."/>
            <person name="Courty P.E."/>
            <person name="Kohler A."/>
            <person name="Kuo A."/>
            <person name="LaButti K."/>
            <person name="Pangilinan J."/>
            <person name="Lipzen A."/>
            <person name="Riley R."/>
            <person name="Andreopoulos W."/>
            <person name="He G."/>
            <person name="Johnson J."/>
            <person name="Nolan M."/>
            <person name="Tritt A."/>
            <person name="Barry K.W."/>
            <person name="Grigoriev I.V."/>
            <person name="Nagy L.G."/>
            <person name="Hibbett D."/>
            <person name="Henrissat B."/>
            <person name="Matheny P.B."/>
            <person name="Labbe J."/>
            <person name="Martin F.M."/>
        </authorList>
    </citation>
    <scope>NUCLEOTIDE SEQUENCE</scope>
    <source>
        <strain evidence="1">FP105234-sp</strain>
    </source>
</reference>
<keyword evidence="2" id="KW-1185">Reference proteome</keyword>
<organism evidence="1 2">
    <name type="scientific">Auriscalpium vulgare</name>
    <dbReference type="NCBI Taxonomy" id="40419"/>
    <lineage>
        <taxon>Eukaryota</taxon>
        <taxon>Fungi</taxon>
        <taxon>Dikarya</taxon>
        <taxon>Basidiomycota</taxon>
        <taxon>Agaricomycotina</taxon>
        <taxon>Agaricomycetes</taxon>
        <taxon>Russulales</taxon>
        <taxon>Auriscalpiaceae</taxon>
        <taxon>Auriscalpium</taxon>
    </lineage>
</organism>
<protein>
    <submittedName>
        <fullName evidence="1">Uncharacterized protein</fullName>
    </submittedName>
</protein>
<dbReference type="EMBL" id="MU275838">
    <property type="protein sequence ID" value="KAI0053913.1"/>
    <property type="molecule type" value="Genomic_DNA"/>
</dbReference>
<evidence type="ECO:0000313" key="1">
    <source>
        <dbReference type="EMBL" id="KAI0053913.1"/>
    </source>
</evidence>
<accession>A0ACB8SCH2</accession>
<reference evidence="1" key="1">
    <citation type="submission" date="2021-02" db="EMBL/GenBank/DDBJ databases">
        <authorList>
            <consortium name="DOE Joint Genome Institute"/>
            <person name="Ahrendt S."/>
            <person name="Looney B.P."/>
            <person name="Miyauchi S."/>
            <person name="Morin E."/>
            <person name="Drula E."/>
            <person name="Courty P.E."/>
            <person name="Chicoki N."/>
            <person name="Fauchery L."/>
            <person name="Kohler A."/>
            <person name="Kuo A."/>
            <person name="Labutti K."/>
            <person name="Pangilinan J."/>
            <person name="Lipzen A."/>
            <person name="Riley R."/>
            <person name="Andreopoulos W."/>
            <person name="He G."/>
            <person name="Johnson J."/>
            <person name="Barry K.W."/>
            <person name="Grigoriev I.V."/>
            <person name="Nagy L."/>
            <person name="Hibbett D."/>
            <person name="Henrissat B."/>
            <person name="Matheny P.B."/>
            <person name="Labbe J."/>
            <person name="Martin F."/>
        </authorList>
    </citation>
    <scope>NUCLEOTIDE SEQUENCE</scope>
    <source>
        <strain evidence="1">FP105234-sp</strain>
    </source>
</reference>
<dbReference type="Proteomes" id="UP000814033">
    <property type="component" value="Unassembled WGS sequence"/>
</dbReference>
<name>A0ACB8SCH2_9AGAM</name>
<sequence length="532" mass="58495">MSSSDTVGTRICLSGYLGTVRYVGTVDGTKGAWLGVEWDDPSRGRHDGSKDGRSYFTCLIPGAGSFIRPSQSIDYGRPFLRALTEKYIEIPHGSSAHEIVVLGSSNGAIQVEAVNLDKIRGKFARIERLREVSLDRENVSSVDPPGQIRDKCGNVRGVDLSSSLIPSWDVVALIAVELPLLERLSLNNNRLNPFTNPSLVIQAFSRLTELQLNGTLITWEAMINIISLIPTLRQIEMGYNRLTSLSTAKTPERSTVNVEIINLDGNQLSDWINVSAGLCAFPNLSRLIVSANPLASIPVFSAFQEPLHLKHLALSSTSISTWASIDALVQWCPELETLSLSSTPLVKDSVTGRAWRQHAIARLPVLRALDGTQISTRERTDSELFYLSHISHLDYPSPEARLADHPRWDALCHLHGVPDQPSIKRPKDDRLSGRLIGITARLSPTAPPPQSPSELASPISVRILPTAPLRHLRLKLLKSFKAPRGAAATVWMRMADGRLARIGEPDGSEDGREVDWWLEEGAEVVVHVESSR</sequence>
<comment type="caution">
    <text evidence="1">The sequence shown here is derived from an EMBL/GenBank/DDBJ whole genome shotgun (WGS) entry which is preliminary data.</text>
</comment>